<protein>
    <submittedName>
        <fullName evidence="3">Uncharacterized protein</fullName>
    </submittedName>
</protein>
<keyword evidence="2" id="KW-1133">Transmembrane helix</keyword>
<evidence type="ECO:0000313" key="3">
    <source>
        <dbReference type="EMBL" id="KAB1141504.1"/>
    </source>
</evidence>
<keyword evidence="2" id="KW-0472">Membrane</keyword>
<feature type="region of interest" description="Disordered" evidence="1">
    <location>
        <begin position="118"/>
        <end position="137"/>
    </location>
</feature>
<dbReference type="AlphaFoldDB" id="A0A6H9USH9"/>
<sequence length="137" mass="15218">MSAEPVFVAVYTVLLLAVVGVLEFQRRQPTSAWDARVFTGYRRAVPDAPRPADPADWPHSEVGRFHVVLSLFISAIALVLVAAELVRHHRPLESAALVAAASPHALVAYRYLRHLRPHRGPHGQDARRQDQQPQEGP</sequence>
<dbReference type="EMBL" id="VZRB01000031">
    <property type="protein sequence ID" value="KAB1141504.1"/>
    <property type="molecule type" value="Genomic_DNA"/>
</dbReference>
<organism evidence="3 4">
    <name type="scientific">Streptomyces luteolifulvus</name>
    <dbReference type="NCBI Taxonomy" id="2615112"/>
    <lineage>
        <taxon>Bacteria</taxon>
        <taxon>Bacillati</taxon>
        <taxon>Actinomycetota</taxon>
        <taxon>Actinomycetes</taxon>
        <taxon>Kitasatosporales</taxon>
        <taxon>Streptomycetaceae</taxon>
        <taxon>Streptomyces</taxon>
    </lineage>
</organism>
<name>A0A6H9USH9_9ACTN</name>
<evidence type="ECO:0000256" key="1">
    <source>
        <dbReference type="SAM" id="MobiDB-lite"/>
    </source>
</evidence>
<evidence type="ECO:0000256" key="2">
    <source>
        <dbReference type="SAM" id="Phobius"/>
    </source>
</evidence>
<evidence type="ECO:0000313" key="4">
    <source>
        <dbReference type="Proteomes" id="UP000442707"/>
    </source>
</evidence>
<comment type="caution">
    <text evidence="3">The sequence shown here is derived from an EMBL/GenBank/DDBJ whole genome shotgun (WGS) entry which is preliminary data.</text>
</comment>
<keyword evidence="2" id="KW-0812">Transmembrane</keyword>
<gene>
    <name evidence="3" type="ORF">F7R91_32210</name>
</gene>
<dbReference type="RefSeq" id="WP_150955035.1">
    <property type="nucleotide sequence ID" value="NZ_VZRB01000031.1"/>
</dbReference>
<feature type="transmembrane region" description="Helical" evidence="2">
    <location>
        <begin position="6"/>
        <end position="24"/>
    </location>
</feature>
<keyword evidence="4" id="KW-1185">Reference proteome</keyword>
<proteinExistence type="predicted"/>
<dbReference type="Proteomes" id="UP000442707">
    <property type="component" value="Unassembled WGS sequence"/>
</dbReference>
<reference evidence="3 4" key="1">
    <citation type="submission" date="2019-09" db="EMBL/GenBank/DDBJ databases">
        <title>Screening of Novel Bioactive Compounds from Soil-Associated.</title>
        <authorList>
            <person name="Zhao S."/>
        </authorList>
    </citation>
    <scope>NUCLEOTIDE SEQUENCE [LARGE SCALE GENOMIC DNA]</scope>
    <source>
        <strain evidence="3 4">HIT-DPA4</strain>
    </source>
</reference>
<accession>A0A6H9USH9</accession>
<feature type="transmembrane region" description="Helical" evidence="2">
    <location>
        <begin position="65"/>
        <end position="83"/>
    </location>
</feature>